<dbReference type="OrthoDB" id="5280838at2759"/>
<organism evidence="1 2">
    <name type="scientific">Paraphaeosphaeria sporulosa</name>
    <dbReference type="NCBI Taxonomy" id="1460663"/>
    <lineage>
        <taxon>Eukaryota</taxon>
        <taxon>Fungi</taxon>
        <taxon>Dikarya</taxon>
        <taxon>Ascomycota</taxon>
        <taxon>Pezizomycotina</taxon>
        <taxon>Dothideomycetes</taxon>
        <taxon>Pleosporomycetidae</taxon>
        <taxon>Pleosporales</taxon>
        <taxon>Massarineae</taxon>
        <taxon>Didymosphaeriaceae</taxon>
        <taxon>Paraphaeosphaeria</taxon>
    </lineage>
</organism>
<keyword evidence="2" id="KW-1185">Reference proteome</keyword>
<dbReference type="PANTHER" id="PTHR38119">
    <property type="entry name" value="BTB DOMAIN-CONTAINING PROTEIN-RELATED"/>
    <property type="match status" value="1"/>
</dbReference>
<reference evidence="1 2" key="1">
    <citation type="submission" date="2016-05" db="EMBL/GenBank/DDBJ databases">
        <title>Comparative analysis of secretome profiles of manganese(II)-oxidizing ascomycete fungi.</title>
        <authorList>
            <consortium name="DOE Joint Genome Institute"/>
            <person name="Zeiner C.A."/>
            <person name="Purvine S.O."/>
            <person name="Zink E.M."/>
            <person name="Wu S."/>
            <person name="Pasa-Tolic L."/>
            <person name="Chaput D.L."/>
            <person name="Haridas S."/>
            <person name="Grigoriev I.V."/>
            <person name="Santelli C.M."/>
            <person name="Hansel C.M."/>
        </authorList>
    </citation>
    <scope>NUCLEOTIDE SEQUENCE [LARGE SCALE GENOMIC DNA]</scope>
    <source>
        <strain evidence="1 2">AP3s5-JAC2a</strain>
    </source>
</reference>
<dbReference type="PANTHER" id="PTHR38119:SF1">
    <property type="entry name" value="BTB DOMAIN-CONTAINING PROTEIN"/>
    <property type="match status" value="1"/>
</dbReference>
<name>A0A177CED0_9PLEO</name>
<dbReference type="InParanoid" id="A0A177CED0"/>
<proteinExistence type="predicted"/>
<dbReference type="STRING" id="1460663.A0A177CED0"/>
<protein>
    <submittedName>
        <fullName evidence="1">Uncharacterized protein</fullName>
    </submittedName>
</protein>
<accession>A0A177CED0</accession>
<sequence length="132" mass="15468">MPWPAHRTAIPEPIHHLIQQKAAELATLRAEVERELLLVTLLADPFKQKPRHLDPRNASEIESWLPVQLFRDKLAQHISDVSKYASPSLHFGRLYRRIHRGDWNWMFTEYIWEMLESVINRSERTGGMTCGS</sequence>
<dbReference type="AlphaFoldDB" id="A0A177CED0"/>
<dbReference type="EMBL" id="KV441552">
    <property type="protein sequence ID" value="OAG05666.1"/>
    <property type="molecule type" value="Genomic_DNA"/>
</dbReference>
<dbReference type="GeneID" id="28766341"/>
<gene>
    <name evidence="1" type="ORF">CC84DRAFT_1216993</name>
</gene>
<dbReference type="RefSeq" id="XP_018036031.1">
    <property type="nucleotide sequence ID" value="XM_018182855.1"/>
</dbReference>
<evidence type="ECO:0000313" key="2">
    <source>
        <dbReference type="Proteomes" id="UP000077069"/>
    </source>
</evidence>
<evidence type="ECO:0000313" key="1">
    <source>
        <dbReference type="EMBL" id="OAG05666.1"/>
    </source>
</evidence>
<dbReference type="Proteomes" id="UP000077069">
    <property type="component" value="Unassembled WGS sequence"/>
</dbReference>